<feature type="signal peptide" evidence="1">
    <location>
        <begin position="1"/>
        <end position="18"/>
    </location>
</feature>
<comment type="caution">
    <text evidence="2">The sequence shown here is derived from an EMBL/GenBank/DDBJ whole genome shotgun (WGS) entry which is preliminary data.</text>
</comment>
<dbReference type="OrthoDB" id="2497017at2759"/>
<accession>A0A9Q3CMK4</accession>
<sequence>MNISAHILCLTFLSHLNGFRFEVFDPVVEISNAYEAALQANPNGKALIVTDFNGVLYDRPKGERATLNSAIPIQELLQGVTRNPRNHVYVVSAKHPNDLNLLLGSVRNLGLSAEHNMAFKERDAERFEYEVPPEVVENALDKADRLISKCYTFLSVIHK</sequence>
<proteinExistence type="predicted"/>
<gene>
    <name evidence="2" type="ORF">O181_025495</name>
</gene>
<keyword evidence="3" id="KW-1185">Reference proteome</keyword>
<name>A0A9Q3CMK4_9BASI</name>
<keyword evidence="1" id="KW-0732">Signal</keyword>
<dbReference type="EMBL" id="AVOT02008324">
    <property type="protein sequence ID" value="MBW0485780.1"/>
    <property type="molecule type" value="Genomic_DNA"/>
</dbReference>
<reference evidence="2" key="1">
    <citation type="submission" date="2021-03" db="EMBL/GenBank/DDBJ databases">
        <title>Draft genome sequence of rust myrtle Austropuccinia psidii MF-1, a brazilian biotype.</title>
        <authorList>
            <person name="Quecine M.C."/>
            <person name="Pachon D.M.R."/>
            <person name="Bonatelli M.L."/>
            <person name="Correr F.H."/>
            <person name="Franceschini L.M."/>
            <person name="Leite T.F."/>
            <person name="Margarido G.R.A."/>
            <person name="Almeida C.A."/>
            <person name="Ferrarezi J.A."/>
            <person name="Labate C.A."/>
        </authorList>
    </citation>
    <scope>NUCLEOTIDE SEQUENCE</scope>
    <source>
        <strain evidence="2">MF-1</strain>
    </source>
</reference>
<organism evidence="2 3">
    <name type="scientific">Austropuccinia psidii MF-1</name>
    <dbReference type="NCBI Taxonomy" id="1389203"/>
    <lineage>
        <taxon>Eukaryota</taxon>
        <taxon>Fungi</taxon>
        <taxon>Dikarya</taxon>
        <taxon>Basidiomycota</taxon>
        <taxon>Pucciniomycotina</taxon>
        <taxon>Pucciniomycetes</taxon>
        <taxon>Pucciniales</taxon>
        <taxon>Sphaerophragmiaceae</taxon>
        <taxon>Austropuccinia</taxon>
    </lineage>
</organism>
<evidence type="ECO:0000313" key="3">
    <source>
        <dbReference type="Proteomes" id="UP000765509"/>
    </source>
</evidence>
<dbReference type="Proteomes" id="UP000765509">
    <property type="component" value="Unassembled WGS sequence"/>
</dbReference>
<dbReference type="AlphaFoldDB" id="A0A9Q3CMK4"/>
<evidence type="ECO:0000256" key="1">
    <source>
        <dbReference type="SAM" id="SignalP"/>
    </source>
</evidence>
<protein>
    <submittedName>
        <fullName evidence="2">Uncharacterized protein</fullName>
    </submittedName>
</protein>
<feature type="chain" id="PRO_5040218059" evidence="1">
    <location>
        <begin position="19"/>
        <end position="159"/>
    </location>
</feature>
<evidence type="ECO:0000313" key="2">
    <source>
        <dbReference type="EMBL" id="MBW0485780.1"/>
    </source>
</evidence>